<evidence type="ECO:0000313" key="2">
    <source>
        <dbReference type="Proteomes" id="UP000435649"/>
    </source>
</evidence>
<dbReference type="Proteomes" id="UP000435649">
    <property type="component" value="Unassembled WGS sequence"/>
</dbReference>
<dbReference type="EMBL" id="VUNS01000009">
    <property type="protein sequence ID" value="MST97403.1"/>
    <property type="molecule type" value="Genomic_DNA"/>
</dbReference>
<keyword evidence="2" id="KW-1185">Reference proteome</keyword>
<dbReference type="RefSeq" id="WP_154418314.1">
    <property type="nucleotide sequence ID" value="NZ_VUNS01000009.1"/>
</dbReference>
<accession>A0A844G2M0</accession>
<organism evidence="1 2">
    <name type="scientific">Victivallis lenta</name>
    <dbReference type="NCBI Taxonomy" id="2606640"/>
    <lineage>
        <taxon>Bacteria</taxon>
        <taxon>Pseudomonadati</taxon>
        <taxon>Lentisphaerota</taxon>
        <taxon>Lentisphaeria</taxon>
        <taxon>Victivallales</taxon>
        <taxon>Victivallaceae</taxon>
        <taxon>Victivallis</taxon>
    </lineage>
</organism>
<sequence length="511" mass="60225">MNTQDELKDFFVDFFVPIDNIPENTTRRDSICMEARASLLIEANCTSEYFPAFMKSGVPGSNCWIYKFSQPWSCKCLHHFNNNYKLSWSFKEFEIGTPSINWNWHSANTWRLKIDMKSSANLNIINEFDPPFNYVQLIDWENSDAPRLSNNILKADFEQVNSYFQQVYRSRFQLCSQISPYKTPEQVCRFFGNRGEVFAKLKSDSMRPDCFLKDLDQTVPRRSDQADWSEARIEQEMFLEILPCSPQGASLLPLCHKYNGWFCQVFPFKDEFDEIRMQLIKLYMPKTQTKCLVPVTTWIRENYPYNQYFCVPLPKDKQPLYNLDLLLKPETETVILTDSVELADSNQRNAFDGILFTSFICSPEHYEQVDWAPLRNKTIYYLITNHSGISLESAALKARKLKEYLVKEEPEIKLFFVTLPVDYKLEGHLGRSRTFKSVDDILQNYEEWPPVVKTTEIKFWESDEEFLEFCAEAEEIIKSHNIIKPPTLAEITRYCQQEEIFFSEWMSRPSE</sequence>
<comment type="caution">
    <text evidence="1">The sequence shown here is derived from an EMBL/GenBank/DDBJ whole genome shotgun (WGS) entry which is preliminary data.</text>
</comment>
<gene>
    <name evidence="1" type="ORF">FYJ85_10160</name>
</gene>
<protein>
    <submittedName>
        <fullName evidence="1">Uncharacterized protein</fullName>
    </submittedName>
</protein>
<dbReference type="AlphaFoldDB" id="A0A844G2M0"/>
<proteinExistence type="predicted"/>
<reference evidence="1 2" key="1">
    <citation type="submission" date="2019-08" db="EMBL/GenBank/DDBJ databases">
        <title>In-depth cultivation of the pig gut microbiome towards novel bacterial diversity and tailored functional studies.</title>
        <authorList>
            <person name="Wylensek D."/>
            <person name="Hitch T.C.A."/>
            <person name="Clavel T."/>
        </authorList>
    </citation>
    <scope>NUCLEOTIDE SEQUENCE [LARGE SCALE GENOMIC DNA]</scope>
    <source>
        <strain evidence="1 2">BBE-744-WT-12</strain>
    </source>
</reference>
<name>A0A844G2M0_9BACT</name>
<evidence type="ECO:0000313" key="1">
    <source>
        <dbReference type="EMBL" id="MST97403.1"/>
    </source>
</evidence>